<dbReference type="GO" id="GO:0006633">
    <property type="term" value="P:fatty acid biosynthetic process"/>
    <property type="evidence" value="ECO:0007669"/>
    <property type="project" value="UniProtKB-KW"/>
</dbReference>
<dbReference type="EMBL" id="FOLY01000001">
    <property type="protein sequence ID" value="SFB99829.1"/>
    <property type="molecule type" value="Genomic_DNA"/>
</dbReference>
<protein>
    <submittedName>
        <fullName evidence="5">Acyl carrier protein phosphodiesterase</fullName>
    </submittedName>
</protein>
<keyword evidence="6" id="KW-1185">Reference proteome</keyword>
<keyword evidence="3" id="KW-0443">Lipid metabolism</keyword>
<dbReference type="Pfam" id="PF04336">
    <property type="entry name" value="ACP_PD"/>
    <property type="match status" value="1"/>
</dbReference>
<keyword evidence="2" id="KW-0378">Hydrolase</keyword>
<sequence length="192" mass="22101">MNFLAHARLARHGSDLFMLGNLVADGIKGPVSDTADAEFAHGVRFHRRMDALIDQHEITLTLRRQAPDTQRRVCGIALDIVWDHFLARHCHDGALNQRVYQVLADRADMIPERQTRLFKSLRREHWLEAYADFDFTCRAIAGVGTRLSGPNRLAELTPWLEREYSLLEESFHELWPWMQRAACEHAATLACQ</sequence>
<reference evidence="6" key="1">
    <citation type="submission" date="2016-10" db="EMBL/GenBank/DDBJ databases">
        <authorList>
            <person name="Varghese N."/>
            <person name="Submissions S."/>
        </authorList>
    </citation>
    <scope>NUCLEOTIDE SEQUENCE [LARGE SCALE GENOMIC DNA]</scope>
    <source>
        <strain evidence="6">DSM 23439</strain>
    </source>
</reference>
<evidence type="ECO:0000256" key="1">
    <source>
        <dbReference type="ARBA" id="ARBA00022516"/>
    </source>
</evidence>
<dbReference type="PANTHER" id="PTHR38764">
    <property type="entry name" value="ACYL CARRIER PROTEIN PHOSPHODIESTERASE"/>
    <property type="match status" value="1"/>
</dbReference>
<evidence type="ECO:0000256" key="2">
    <source>
        <dbReference type="ARBA" id="ARBA00022801"/>
    </source>
</evidence>
<organism evidence="5 6">
    <name type="scientific">Kushneria avicenniae</name>
    <dbReference type="NCBI Taxonomy" id="402385"/>
    <lineage>
        <taxon>Bacteria</taxon>
        <taxon>Pseudomonadati</taxon>
        <taxon>Pseudomonadota</taxon>
        <taxon>Gammaproteobacteria</taxon>
        <taxon>Oceanospirillales</taxon>
        <taxon>Halomonadaceae</taxon>
        <taxon>Kushneria</taxon>
    </lineage>
</organism>
<evidence type="ECO:0000313" key="6">
    <source>
        <dbReference type="Proteomes" id="UP000199046"/>
    </source>
</evidence>
<dbReference type="AlphaFoldDB" id="A0A1I1FJZ9"/>
<name>A0A1I1FJZ9_9GAMM</name>
<proteinExistence type="predicted"/>
<gene>
    <name evidence="5" type="ORF">SAMN05421848_0172</name>
</gene>
<evidence type="ECO:0000256" key="4">
    <source>
        <dbReference type="ARBA" id="ARBA00023160"/>
    </source>
</evidence>
<dbReference type="GO" id="GO:0008770">
    <property type="term" value="F:[acyl-carrier-protein] phosphodiesterase activity"/>
    <property type="evidence" value="ECO:0007669"/>
    <property type="project" value="InterPro"/>
</dbReference>
<dbReference type="Proteomes" id="UP000199046">
    <property type="component" value="Unassembled WGS sequence"/>
</dbReference>
<dbReference type="OrthoDB" id="8442777at2"/>
<evidence type="ECO:0000313" key="5">
    <source>
        <dbReference type="EMBL" id="SFB99829.1"/>
    </source>
</evidence>
<dbReference type="STRING" id="402385.SAMN05421848_0172"/>
<dbReference type="RefSeq" id="WP_090129889.1">
    <property type="nucleotide sequence ID" value="NZ_FOLY01000001.1"/>
</dbReference>
<dbReference type="PANTHER" id="PTHR38764:SF1">
    <property type="entry name" value="ACYL CARRIER PROTEIN PHOSPHODIESTERASE"/>
    <property type="match status" value="1"/>
</dbReference>
<keyword evidence="4" id="KW-0275">Fatty acid biosynthesis</keyword>
<evidence type="ECO:0000256" key="3">
    <source>
        <dbReference type="ARBA" id="ARBA00023098"/>
    </source>
</evidence>
<keyword evidence="1" id="KW-0444">Lipid biosynthesis</keyword>
<dbReference type="InterPro" id="IPR007431">
    <property type="entry name" value="ACP_PD"/>
</dbReference>
<accession>A0A1I1FJZ9</accession>
<keyword evidence="4" id="KW-0276">Fatty acid metabolism</keyword>